<name>M5DZC1_9GAMM</name>
<accession>M5DZC1</accession>
<keyword evidence="2" id="KW-1185">Reference proteome</keyword>
<gene>
    <name evidence="1" type="ORF">TOL_0417</name>
</gene>
<reference evidence="1 2" key="1">
    <citation type="journal article" date="2013" name="Genome Announc.">
        <title>Genome Sequence of Thalassolituus oleivorans MIL-1 (DSM 14913T).</title>
        <authorList>
            <person name="Golyshin P.N."/>
            <person name="Werner J."/>
            <person name="Chernikova T.N."/>
            <person name="Tran H."/>
            <person name="Ferrer M."/>
            <person name="Yakimov M.M."/>
            <person name="Teeling H."/>
            <person name="Golyshina O.V."/>
        </authorList>
    </citation>
    <scope>NUCLEOTIDE SEQUENCE [LARGE SCALE GENOMIC DNA]</scope>
    <source>
        <strain evidence="1 2">MIL-1</strain>
    </source>
</reference>
<sequence length="53" mass="5906">MGQDFGAPASAMRLSIAGIENRLNITQLTAITKNEKTQDINKISNTFTLEYFQ</sequence>
<dbReference type="EMBL" id="HF680312">
    <property type="protein sequence ID" value="CCU70859.1"/>
    <property type="molecule type" value="Genomic_DNA"/>
</dbReference>
<protein>
    <submittedName>
        <fullName evidence="1">Uncharacterized protein</fullName>
    </submittedName>
</protein>
<proteinExistence type="predicted"/>
<evidence type="ECO:0000313" key="2">
    <source>
        <dbReference type="Proteomes" id="UP000011866"/>
    </source>
</evidence>
<dbReference type="KEGG" id="tol:TOL_0417"/>
<dbReference type="HOGENOM" id="CLU_3067144_0_0_6"/>
<dbReference type="AlphaFoldDB" id="M5DZC1"/>
<evidence type="ECO:0000313" key="1">
    <source>
        <dbReference type="EMBL" id="CCU70859.1"/>
    </source>
</evidence>
<dbReference type="Proteomes" id="UP000011866">
    <property type="component" value="Chromosome"/>
</dbReference>
<organism evidence="1 2">
    <name type="scientific">Thalassolituus oleivorans MIL-1</name>
    <dbReference type="NCBI Taxonomy" id="1298593"/>
    <lineage>
        <taxon>Bacteria</taxon>
        <taxon>Pseudomonadati</taxon>
        <taxon>Pseudomonadota</taxon>
        <taxon>Gammaproteobacteria</taxon>
        <taxon>Oceanospirillales</taxon>
        <taxon>Oceanospirillaceae</taxon>
        <taxon>Thalassolituus</taxon>
    </lineage>
</organism>